<feature type="transmembrane region" description="Helical" evidence="9">
    <location>
        <begin position="409"/>
        <end position="433"/>
    </location>
</feature>
<reference evidence="11" key="1">
    <citation type="submission" date="2016-06" db="EMBL/GenBank/DDBJ databases">
        <authorList>
            <person name="Rodrigo-Torres L."/>
            <person name="Arahal R.D."/>
            <person name="Lucena T."/>
        </authorList>
    </citation>
    <scope>NUCLEOTIDE SEQUENCE [LARGE SCALE GENOMIC DNA]</scope>
    <source>
        <strain evidence="11">CECT8203</strain>
    </source>
</reference>
<name>A0A240EGE6_9VIBR</name>
<accession>A0A240EGE6</accession>
<sequence>MNRHFKLIDKPTFFGAITLLLSVIIPLIMFPEQGAKIIGQAKLIMTDKFGFLYLALGLAALFFMIFIIFSDIGQIKLGDPDEAPEFATSSWAAMLFCGGIGASILYWGCIEWAYYYQAPPFQLEPGSEEAVRWAATYGIFHWGPIAWAIYLIPALPIAYFFYVRKQPALKVSSALIPVIGEKHTNGGLGKLIDVLFIFGLLGGAATTLGLAAPLISEGLSVLFGLPQNTYSQIGVLAICTAIFAYSSFAGMEKGIKILSNINFWGAMLLLALVLVLGPTIFILETGLDSIGRMMSNFFVMATWAEPFGGYGTFDNTHFPQDWTIFYWAWWLVFAPSMGLFVARISRGRTIKQMVAGSLFFGSCGCFLFFIILGNYGLSLQLSGQLDIVAILNEYGATKAIFSMLSELPFAWFIILLFTLLCIIFTATTFDSISYILASVVQKDVTQEPMRWNRLFWAFTLSFMPAVLMFLGGLSTLQTAAIVGGLPLLGIAVMLMISAVKATTLDIRHQEDYVEPTINIEELPEFDPWSNEGVALANFEKCRDAAQVAADEERTALQALFKVKKKIRAYALEHADDANKAIPQDLLDDLEEKLKLLAHAQDAKEQSSRAAQEARMRFTEVCSAN</sequence>
<keyword evidence="4" id="KW-1003">Cell membrane</keyword>
<evidence type="ECO:0000256" key="7">
    <source>
        <dbReference type="ARBA" id="ARBA00023136"/>
    </source>
</evidence>
<dbReference type="PANTHER" id="PTHR30047:SF7">
    <property type="entry name" value="HIGH-AFFINITY CHOLINE TRANSPORT PROTEIN"/>
    <property type="match status" value="1"/>
</dbReference>
<feature type="transmembrane region" description="Helical" evidence="9">
    <location>
        <begin position="91"/>
        <end position="115"/>
    </location>
</feature>
<feature type="transmembrane region" description="Helical" evidence="9">
    <location>
        <begin position="454"/>
        <end position="473"/>
    </location>
</feature>
<evidence type="ECO:0000256" key="4">
    <source>
        <dbReference type="ARBA" id="ARBA00022475"/>
    </source>
</evidence>
<evidence type="ECO:0000256" key="3">
    <source>
        <dbReference type="ARBA" id="ARBA00022448"/>
    </source>
</evidence>
<dbReference type="RefSeq" id="WP_096992352.1">
    <property type="nucleotide sequence ID" value="NZ_JBHSII010000001.1"/>
</dbReference>
<evidence type="ECO:0000256" key="2">
    <source>
        <dbReference type="ARBA" id="ARBA00005658"/>
    </source>
</evidence>
<dbReference type="GO" id="GO:0005886">
    <property type="term" value="C:plasma membrane"/>
    <property type="evidence" value="ECO:0007669"/>
    <property type="project" value="UniProtKB-SubCell"/>
</dbReference>
<dbReference type="InterPro" id="IPR000060">
    <property type="entry name" value="BCCT_transptr"/>
</dbReference>
<keyword evidence="8" id="KW-0175">Coiled coil</keyword>
<dbReference type="OrthoDB" id="9775735at2"/>
<evidence type="ECO:0000256" key="8">
    <source>
        <dbReference type="SAM" id="Coils"/>
    </source>
</evidence>
<feature type="transmembrane region" description="Helical" evidence="9">
    <location>
        <begin position="263"/>
        <end position="283"/>
    </location>
</feature>
<evidence type="ECO:0000256" key="1">
    <source>
        <dbReference type="ARBA" id="ARBA00004651"/>
    </source>
</evidence>
<dbReference type="AlphaFoldDB" id="A0A240EGE6"/>
<feature type="transmembrane region" description="Helical" evidence="9">
    <location>
        <begin position="135"/>
        <end position="162"/>
    </location>
</feature>
<evidence type="ECO:0000313" key="11">
    <source>
        <dbReference type="Proteomes" id="UP000219336"/>
    </source>
</evidence>
<feature type="transmembrane region" description="Helical" evidence="9">
    <location>
        <begin position="354"/>
        <end position="375"/>
    </location>
</feature>
<dbReference type="NCBIfam" id="TIGR00842">
    <property type="entry name" value="bcct"/>
    <property type="match status" value="1"/>
</dbReference>
<evidence type="ECO:0000256" key="9">
    <source>
        <dbReference type="SAM" id="Phobius"/>
    </source>
</evidence>
<feature type="transmembrane region" description="Helical" evidence="9">
    <location>
        <begin position="191"/>
        <end position="212"/>
    </location>
</feature>
<dbReference type="PROSITE" id="PS01303">
    <property type="entry name" value="BCCT"/>
    <property type="match status" value="1"/>
</dbReference>
<feature type="transmembrane region" description="Helical" evidence="9">
    <location>
        <begin position="12"/>
        <end position="30"/>
    </location>
</feature>
<keyword evidence="3" id="KW-0813">Transport</keyword>
<keyword evidence="7 9" id="KW-0472">Membrane</keyword>
<feature type="transmembrane region" description="Helical" evidence="9">
    <location>
        <begin position="50"/>
        <end position="70"/>
    </location>
</feature>
<gene>
    <name evidence="10" type="primary">betL_1</name>
    <name evidence="10" type="ORF">VTH8203_00636</name>
</gene>
<dbReference type="Pfam" id="PF02028">
    <property type="entry name" value="BCCT"/>
    <property type="match status" value="1"/>
</dbReference>
<comment type="subcellular location">
    <subcellularLocation>
        <location evidence="1">Cell membrane</location>
        <topology evidence="1">Multi-pass membrane protein</topology>
    </subcellularLocation>
</comment>
<keyword evidence="6 9" id="KW-1133">Transmembrane helix</keyword>
<evidence type="ECO:0000313" key="10">
    <source>
        <dbReference type="EMBL" id="SNX47035.1"/>
    </source>
</evidence>
<protein>
    <submittedName>
        <fullName evidence="10">Glycine betaine transporter BetL</fullName>
    </submittedName>
</protein>
<dbReference type="GO" id="GO:0022857">
    <property type="term" value="F:transmembrane transporter activity"/>
    <property type="evidence" value="ECO:0007669"/>
    <property type="project" value="InterPro"/>
</dbReference>
<evidence type="ECO:0000256" key="6">
    <source>
        <dbReference type="ARBA" id="ARBA00022989"/>
    </source>
</evidence>
<feature type="transmembrane region" description="Helical" evidence="9">
    <location>
        <begin position="479"/>
        <end position="499"/>
    </location>
</feature>
<proteinExistence type="inferred from homology"/>
<keyword evidence="11" id="KW-1185">Reference proteome</keyword>
<evidence type="ECO:0000256" key="5">
    <source>
        <dbReference type="ARBA" id="ARBA00022692"/>
    </source>
</evidence>
<dbReference type="EMBL" id="OANU01000004">
    <property type="protein sequence ID" value="SNX47035.1"/>
    <property type="molecule type" value="Genomic_DNA"/>
</dbReference>
<organism evidence="10 11">
    <name type="scientific">Vibrio thalassae</name>
    <dbReference type="NCBI Taxonomy" id="1243014"/>
    <lineage>
        <taxon>Bacteria</taxon>
        <taxon>Pseudomonadati</taxon>
        <taxon>Pseudomonadota</taxon>
        <taxon>Gammaproteobacteria</taxon>
        <taxon>Vibrionales</taxon>
        <taxon>Vibrionaceae</taxon>
        <taxon>Vibrio</taxon>
    </lineage>
</organism>
<feature type="transmembrane region" description="Helical" evidence="9">
    <location>
        <begin position="324"/>
        <end position="342"/>
    </location>
</feature>
<dbReference type="PANTHER" id="PTHR30047">
    <property type="entry name" value="HIGH-AFFINITY CHOLINE TRANSPORT PROTEIN-RELATED"/>
    <property type="match status" value="1"/>
</dbReference>
<keyword evidence="5 9" id="KW-0812">Transmembrane</keyword>
<comment type="similarity">
    <text evidence="2">Belongs to the BCCT transporter (TC 2.A.15) family.</text>
</comment>
<dbReference type="Proteomes" id="UP000219336">
    <property type="component" value="Unassembled WGS sequence"/>
</dbReference>
<dbReference type="InterPro" id="IPR018093">
    <property type="entry name" value="BCCT_CS"/>
</dbReference>
<feature type="coiled-coil region" evidence="8">
    <location>
        <begin position="586"/>
        <end position="616"/>
    </location>
</feature>
<feature type="transmembrane region" description="Helical" evidence="9">
    <location>
        <begin position="232"/>
        <end position="251"/>
    </location>
</feature>